<gene>
    <name evidence="2" type="ORF">MOC_3562</name>
</gene>
<dbReference type="HOGENOM" id="CLU_1711115_0_0_5"/>
<feature type="region of interest" description="Disordered" evidence="1">
    <location>
        <begin position="1"/>
        <end position="65"/>
    </location>
</feature>
<proteinExistence type="predicted"/>
<feature type="compositionally biased region" description="Acidic residues" evidence="1">
    <location>
        <begin position="18"/>
        <end position="28"/>
    </location>
</feature>
<evidence type="ECO:0000256" key="1">
    <source>
        <dbReference type="SAM" id="MobiDB-lite"/>
    </source>
</evidence>
<accession>A0A089NVA1</accession>
<evidence type="ECO:0000313" key="3">
    <source>
        <dbReference type="Proteomes" id="UP000029492"/>
    </source>
</evidence>
<name>A0A089NVA1_9HYPH</name>
<protein>
    <submittedName>
        <fullName evidence="2">Protein of unassigned function</fullName>
    </submittedName>
</protein>
<sequence>MRRVVGDEPGKPDHPPETEDDGAVDDAAEPGPPASAATRGLRPPGGPRRRLVRLPRSSAARSLRHAVSCPPGTVLPGQAQIEFAAIPDTPLGHVEVRLNPAPTLGHASRLRMFRRSASVGRAAGRFPHAKCGGLRGRYRSVRRPFPIPRADTP</sequence>
<dbReference type="Proteomes" id="UP000029492">
    <property type="component" value="Chromosome"/>
</dbReference>
<feature type="compositionally biased region" description="Basic and acidic residues" evidence="1">
    <location>
        <begin position="1"/>
        <end position="17"/>
    </location>
</feature>
<dbReference type="EMBL" id="CP003811">
    <property type="protein sequence ID" value="AIQ91317.1"/>
    <property type="molecule type" value="Genomic_DNA"/>
</dbReference>
<organism evidence="2 3">
    <name type="scientific">Methylobacterium oryzae CBMB20</name>
    <dbReference type="NCBI Taxonomy" id="693986"/>
    <lineage>
        <taxon>Bacteria</taxon>
        <taxon>Pseudomonadati</taxon>
        <taxon>Pseudomonadota</taxon>
        <taxon>Alphaproteobacteria</taxon>
        <taxon>Hyphomicrobiales</taxon>
        <taxon>Methylobacteriaceae</taxon>
        <taxon>Methylobacterium</taxon>
    </lineage>
</organism>
<dbReference type="AlphaFoldDB" id="A0A089NVA1"/>
<dbReference type="KEGG" id="mor:MOC_3562"/>
<keyword evidence="3" id="KW-1185">Reference proteome</keyword>
<reference evidence="2 3" key="1">
    <citation type="journal article" date="2014" name="PLoS ONE">
        <title>Genome Information of Methylobacterium oryzae, a Plant-Probiotic Methylotroph in the Phyllosphere.</title>
        <authorList>
            <person name="Kwak M.J."/>
            <person name="Jeong H."/>
            <person name="Madhaiyan M."/>
            <person name="Lee Y."/>
            <person name="Sa T.M."/>
            <person name="Oh T.K."/>
            <person name="Kim J.F."/>
        </authorList>
    </citation>
    <scope>NUCLEOTIDE SEQUENCE [LARGE SCALE GENOMIC DNA]</scope>
    <source>
        <strain evidence="2 3">CBMB20</strain>
    </source>
</reference>
<evidence type="ECO:0000313" key="2">
    <source>
        <dbReference type="EMBL" id="AIQ91317.1"/>
    </source>
</evidence>